<comment type="caution">
    <text evidence="1">The sequence shown here is derived from an EMBL/GenBank/DDBJ whole genome shotgun (WGS) entry which is preliminary data.</text>
</comment>
<evidence type="ECO:0000313" key="2">
    <source>
        <dbReference type="Proteomes" id="UP000793456"/>
    </source>
</evidence>
<sequence>MNKFPRVFHFLLKDQVITEKQVWYPEIASKDLLSCAHTEEYLDNFINGNVNEQEQRRTGFSWSEGLVRRCRYETGGTVLAAQVALQRGLACSTAGGTHHAFPSFGSGFCLLNDLAVTAKYLISSPKRKVLIVDLDVHQGDGTAFILKRNRVSLHSRCIVGKTSPSVNNRVT</sequence>
<protein>
    <submittedName>
        <fullName evidence="1">Uncharacterized protein</fullName>
    </submittedName>
</protein>
<reference evidence="1" key="1">
    <citation type="submission" date="2018-11" db="EMBL/GenBank/DDBJ databases">
        <title>The sequence and de novo assembly of Larimichthys crocea genome using PacBio and Hi-C technologies.</title>
        <authorList>
            <person name="Xu P."/>
            <person name="Chen B."/>
            <person name="Zhou Z."/>
            <person name="Ke Q."/>
            <person name="Wu Y."/>
            <person name="Bai H."/>
            <person name="Pu F."/>
        </authorList>
    </citation>
    <scope>NUCLEOTIDE SEQUENCE</scope>
    <source>
        <tissue evidence="1">Muscle</tissue>
    </source>
</reference>
<evidence type="ECO:0000313" key="1">
    <source>
        <dbReference type="EMBL" id="TMS07639.1"/>
    </source>
</evidence>
<dbReference type="EMBL" id="CM011691">
    <property type="protein sequence ID" value="TMS07639.1"/>
    <property type="molecule type" value="Genomic_DNA"/>
</dbReference>
<proteinExistence type="predicted"/>
<gene>
    <name evidence="1" type="ORF">E3U43_011732</name>
</gene>
<organism evidence="1 2">
    <name type="scientific">Larimichthys crocea</name>
    <name type="common">Large yellow croaker</name>
    <name type="synonym">Pseudosciaena crocea</name>
    <dbReference type="NCBI Taxonomy" id="215358"/>
    <lineage>
        <taxon>Eukaryota</taxon>
        <taxon>Metazoa</taxon>
        <taxon>Chordata</taxon>
        <taxon>Craniata</taxon>
        <taxon>Vertebrata</taxon>
        <taxon>Euteleostomi</taxon>
        <taxon>Actinopterygii</taxon>
        <taxon>Neopterygii</taxon>
        <taxon>Teleostei</taxon>
        <taxon>Neoteleostei</taxon>
        <taxon>Acanthomorphata</taxon>
        <taxon>Eupercaria</taxon>
        <taxon>Sciaenidae</taxon>
        <taxon>Larimichthys</taxon>
    </lineage>
</organism>
<dbReference type="Proteomes" id="UP000793456">
    <property type="component" value="Chromosome XVIII"/>
</dbReference>
<accession>A0ACD3QM63</accession>
<name>A0ACD3QM63_LARCR</name>
<keyword evidence="2" id="KW-1185">Reference proteome</keyword>